<keyword evidence="3" id="KW-1185">Reference proteome</keyword>
<evidence type="ECO:0000313" key="3">
    <source>
        <dbReference type="Proteomes" id="UP000605992"/>
    </source>
</evidence>
<protein>
    <submittedName>
        <fullName evidence="2">Uncharacterized protein</fullName>
    </submittedName>
</protein>
<proteinExistence type="predicted"/>
<dbReference type="AlphaFoldDB" id="A0A8J3Y298"/>
<dbReference type="RefSeq" id="WP_203949496.1">
    <property type="nucleotide sequence ID" value="NZ_BOOR01000085.1"/>
</dbReference>
<gene>
    <name evidence="2" type="ORF">Pth03_78300</name>
</gene>
<evidence type="ECO:0000256" key="1">
    <source>
        <dbReference type="SAM" id="MobiDB-lite"/>
    </source>
</evidence>
<evidence type="ECO:0000313" key="2">
    <source>
        <dbReference type="EMBL" id="GII59441.1"/>
    </source>
</evidence>
<dbReference type="Proteomes" id="UP000605992">
    <property type="component" value="Unassembled WGS sequence"/>
</dbReference>
<dbReference type="EMBL" id="BOOR01000085">
    <property type="protein sequence ID" value="GII59441.1"/>
    <property type="molecule type" value="Genomic_DNA"/>
</dbReference>
<organism evidence="2 3">
    <name type="scientific">Planotetraspora thailandica</name>
    <dbReference type="NCBI Taxonomy" id="487172"/>
    <lineage>
        <taxon>Bacteria</taxon>
        <taxon>Bacillati</taxon>
        <taxon>Actinomycetota</taxon>
        <taxon>Actinomycetes</taxon>
        <taxon>Streptosporangiales</taxon>
        <taxon>Streptosporangiaceae</taxon>
        <taxon>Planotetraspora</taxon>
    </lineage>
</organism>
<name>A0A8J3Y298_9ACTN</name>
<feature type="compositionally biased region" description="Basic residues" evidence="1">
    <location>
        <begin position="458"/>
        <end position="471"/>
    </location>
</feature>
<feature type="region of interest" description="Disordered" evidence="1">
    <location>
        <begin position="446"/>
        <end position="471"/>
    </location>
</feature>
<sequence length="471" mass="51140">MPIPVHVALSNPSMSKPTWGSRRPETFIDSRIDWAKHGFEPRWLGEESSDCAAALDPSHLHNSGADEWRRFLEGAHNRGETALIILTMGHKDDDSTRSNLFANDASVDVTPAVGTRVTGRRLPIGTKPELADEVPVPERDLGLRLLTRSADAPWWAMELAGTTLYPGGGGPPITHQPTGTLTPILVDGLGMPVVAVWISPNADQRAYLVPNETDGNIVLDWLINQALPAYAPGALRRARSPHFVDPALQSAAETAARQALADLEATYAVEHARLESELRTAKAAAEPIRYGLLYGTGDELEDTVDAVLQAAGFATVNLDDELGDSKSADLLVTYGSERRMIEVKSAAGNAPEKLVGALERHLATWPSLRPNEPVGAGVLVVNHQHRKDPHDRSVQVYERPEFVNSLKVVVLSSRDLFGWWAAGDWAAIRDAVLGTVTAVPLPAAIMPATPDPGDGTAPRKRRWPWKRGRQE</sequence>
<accession>A0A8J3Y298</accession>
<comment type="caution">
    <text evidence="2">The sequence shown here is derived from an EMBL/GenBank/DDBJ whole genome shotgun (WGS) entry which is preliminary data.</text>
</comment>
<reference evidence="2" key="1">
    <citation type="submission" date="2021-01" db="EMBL/GenBank/DDBJ databases">
        <title>Whole genome shotgun sequence of Planotetraspora thailandica NBRC 104271.</title>
        <authorList>
            <person name="Komaki H."/>
            <person name="Tamura T."/>
        </authorList>
    </citation>
    <scope>NUCLEOTIDE SEQUENCE</scope>
    <source>
        <strain evidence="2">NBRC 104271</strain>
    </source>
</reference>